<dbReference type="AlphaFoldDB" id="A0A168BYV6"/>
<dbReference type="OrthoDB" id="2532955at2759"/>
<reference evidence="3 4" key="1">
    <citation type="journal article" date="2016" name="Genome Biol. Evol.">
        <title>Divergent and convergent evolution of fungal pathogenicity.</title>
        <authorList>
            <person name="Shang Y."/>
            <person name="Xiao G."/>
            <person name="Zheng P."/>
            <person name="Cen K."/>
            <person name="Zhan S."/>
            <person name="Wang C."/>
        </authorList>
    </citation>
    <scope>NUCLEOTIDE SEQUENCE [LARGE SCALE GENOMIC DNA]</scope>
    <source>
        <strain evidence="3 4">ARSEF 2679</strain>
    </source>
</reference>
<dbReference type="InterPro" id="IPR049449">
    <property type="entry name" value="TesB_ACOT8-like_N"/>
</dbReference>
<dbReference type="Pfam" id="PF13622">
    <property type="entry name" value="4HBT_3"/>
    <property type="match status" value="1"/>
</dbReference>
<gene>
    <name evidence="3" type="ORF">ISF_02697</name>
</gene>
<dbReference type="Pfam" id="PF20789">
    <property type="entry name" value="4HBT_3C"/>
    <property type="match status" value="1"/>
</dbReference>
<dbReference type="InterPro" id="IPR049450">
    <property type="entry name" value="ACOT8-like_C"/>
</dbReference>
<dbReference type="STRING" id="1081104.A0A168BYV6"/>
<dbReference type="EMBL" id="AZHB01000004">
    <property type="protein sequence ID" value="OAA70723.1"/>
    <property type="molecule type" value="Genomic_DNA"/>
</dbReference>
<feature type="domain" description="Acyl-CoA thioesterase-like N-terminal HotDog" evidence="1">
    <location>
        <begin position="36"/>
        <end position="126"/>
    </location>
</feature>
<evidence type="ECO:0000313" key="3">
    <source>
        <dbReference type="EMBL" id="OAA70723.1"/>
    </source>
</evidence>
<name>A0A168BYV6_CORFA</name>
<dbReference type="RefSeq" id="XP_018707010.1">
    <property type="nucleotide sequence ID" value="XM_018846303.1"/>
</dbReference>
<dbReference type="InterPro" id="IPR052389">
    <property type="entry name" value="Sec_Metab_Biosynth-Assoc"/>
</dbReference>
<dbReference type="Proteomes" id="UP000076744">
    <property type="component" value="Unassembled WGS sequence"/>
</dbReference>
<proteinExistence type="predicted"/>
<feature type="domain" description="Acyl-CoA thioesterase-like C-terminal" evidence="2">
    <location>
        <begin position="166"/>
        <end position="299"/>
    </location>
</feature>
<comment type="caution">
    <text evidence="3">The sequence shown here is derived from an EMBL/GenBank/DDBJ whole genome shotgun (WGS) entry which is preliminary data.</text>
</comment>
<keyword evidence="4" id="KW-1185">Reference proteome</keyword>
<evidence type="ECO:0000313" key="4">
    <source>
        <dbReference type="Proteomes" id="UP000076744"/>
    </source>
</evidence>
<dbReference type="InterPro" id="IPR042171">
    <property type="entry name" value="Acyl-CoA_hotdog"/>
</dbReference>
<dbReference type="SUPFAM" id="SSF54637">
    <property type="entry name" value="Thioesterase/thiol ester dehydrase-isomerase"/>
    <property type="match status" value="2"/>
</dbReference>
<evidence type="ECO:0000259" key="1">
    <source>
        <dbReference type="Pfam" id="PF13622"/>
    </source>
</evidence>
<dbReference type="Gene3D" id="2.40.160.210">
    <property type="entry name" value="Acyl-CoA thioesterase, double hotdog domain"/>
    <property type="match status" value="1"/>
</dbReference>
<evidence type="ECO:0000259" key="2">
    <source>
        <dbReference type="Pfam" id="PF20789"/>
    </source>
</evidence>
<dbReference type="GeneID" id="30018989"/>
<protein>
    <recommendedName>
        <fullName evidence="5">Thioesterase family protein</fullName>
    </recommendedName>
</protein>
<dbReference type="InterPro" id="IPR029069">
    <property type="entry name" value="HotDog_dom_sf"/>
</dbReference>
<accession>A0A168BYV6</accession>
<evidence type="ECO:0008006" key="5">
    <source>
        <dbReference type="Google" id="ProtNLM"/>
    </source>
</evidence>
<sequence>MPDATPDKRHDAATAAKATKVQRVDDNTYVVDLSPAFNIGAVPNGGYVAGHFLAVALAHVAERHGHRHVIAAHWDFLGRSRPGRGTMAVDELKVARNMSVLRIALYQDDSELWVARRRPVIVASVTCRDTATETGPSLDGGCAPRSPVPAADLALLPLGRDPGWARYEARNFRRNRHWHMYEPRSSAGGPAGVRDTWVEYQSGERITNLDLPYLADVTPAICAHGLQQAAAGGADVPASWYPTLNIHMDFKKSLPADGVRWLRLRTSVRAARNGRYGCDVDVFDADGDLVAQARHVAMIVDMSRNTANQTTSKLTNL</sequence>
<dbReference type="PANTHER" id="PTHR38110:SF1">
    <property type="entry name" value="THIOESTERASE DOMAIN-CONTAINING PROTEIN"/>
    <property type="match status" value="1"/>
</dbReference>
<dbReference type="PANTHER" id="PTHR38110">
    <property type="entry name" value="CHROMOSOME 23, WHOLE GENOME SHOTGUN SEQUENCE"/>
    <property type="match status" value="1"/>
</dbReference>
<organism evidence="3 4">
    <name type="scientific">Cordyceps fumosorosea (strain ARSEF 2679)</name>
    <name type="common">Isaria fumosorosea</name>
    <dbReference type="NCBI Taxonomy" id="1081104"/>
    <lineage>
        <taxon>Eukaryota</taxon>
        <taxon>Fungi</taxon>
        <taxon>Dikarya</taxon>
        <taxon>Ascomycota</taxon>
        <taxon>Pezizomycotina</taxon>
        <taxon>Sordariomycetes</taxon>
        <taxon>Hypocreomycetidae</taxon>
        <taxon>Hypocreales</taxon>
        <taxon>Cordycipitaceae</taxon>
        <taxon>Cordyceps</taxon>
    </lineage>
</organism>